<reference evidence="1" key="1">
    <citation type="journal article" date="2020" name="Stud. Mycol.">
        <title>101 Dothideomycetes genomes: a test case for predicting lifestyles and emergence of pathogens.</title>
        <authorList>
            <person name="Haridas S."/>
            <person name="Albert R."/>
            <person name="Binder M."/>
            <person name="Bloem J."/>
            <person name="Labutti K."/>
            <person name="Salamov A."/>
            <person name="Andreopoulos B."/>
            <person name="Baker S."/>
            <person name="Barry K."/>
            <person name="Bills G."/>
            <person name="Bluhm B."/>
            <person name="Cannon C."/>
            <person name="Castanera R."/>
            <person name="Culley D."/>
            <person name="Daum C."/>
            <person name="Ezra D."/>
            <person name="Gonzalez J."/>
            <person name="Henrissat B."/>
            <person name="Kuo A."/>
            <person name="Liang C."/>
            <person name="Lipzen A."/>
            <person name="Lutzoni F."/>
            <person name="Magnuson J."/>
            <person name="Mondo S."/>
            <person name="Nolan M."/>
            <person name="Ohm R."/>
            <person name="Pangilinan J."/>
            <person name="Park H.-J."/>
            <person name="Ramirez L."/>
            <person name="Alfaro M."/>
            <person name="Sun H."/>
            <person name="Tritt A."/>
            <person name="Yoshinaga Y."/>
            <person name="Zwiers L.-H."/>
            <person name="Turgeon B."/>
            <person name="Goodwin S."/>
            <person name="Spatafora J."/>
            <person name="Crous P."/>
            <person name="Grigoriev I."/>
        </authorList>
    </citation>
    <scope>NUCLEOTIDE SEQUENCE</scope>
    <source>
        <strain evidence="1">CBS 627.86</strain>
    </source>
</reference>
<gene>
    <name evidence="1" type="ORF">BDV96DRAFT_650055</name>
</gene>
<dbReference type="AlphaFoldDB" id="A0A6A5YZE7"/>
<dbReference type="Proteomes" id="UP000799770">
    <property type="component" value="Unassembled WGS sequence"/>
</dbReference>
<name>A0A6A5YZE7_9PLEO</name>
<dbReference type="OrthoDB" id="10254945at2759"/>
<evidence type="ECO:0000313" key="2">
    <source>
        <dbReference type="Proteomes" id="UP000799770"/>
    </source>
</evidence>
<keyword evidence="2" id="KW-1185">Reference proteome</keyword>
<accession>A0A6A5YZE7</accession>
<organism evidence="1 2">
    <name type="scientific">Lophiotrema nucula</name>
    <dbReference type="NCBI Taxonomy" id="690887"/>
    <lineage>
        <taxon>Eukaryota</taxon>
        <taxon>Fungi</taxon>
        <taxon>Dikarya</taxon>
        <taxon>Ascomycota</taxon>
        <taxon>Pezizomycotina</taxon>
        <taxon>Dothideomycetes</taxon>
        <taxon>Pleosporomycetidae</taxon>
        <taxon>Pleosporales</taxon>
        <taxon>Lophiotremataceae</taxon>
        <taxon>Lophiotrema</taxon>
    </lineage>
</organism>
<proteinExistence type="predicted"/>
<evidence type="ECO:0000313" key="1">
    <source>
        <dbReference type="EMBL" id="KAF2111498.1"/>
    </source>
</evidence>
<protein>
    <submittedName>
        <fullName evidence="1">Uncharacterized protein</fullName>
    </submittedName>
</protein>
<sequence>MAVTLIHEIAHACWHLRQVAGGAEHGSEEPRFLHEEEKELGVAIEKWLFGGLVYFQAFGEEIYASRQETYALTTARGKCLRKDLVTLKQVRQIVLENGWIRR</sequence>
<dbReference type="EMBL" id="ML977334">
    <property type="protein sequence ID" value="KAF2111498.1"/>
    <property type="molecule type" value="Genomic_DNA"/>
</dbReference>